<dbReference type="AlphaFoldDB" id="A0A085ZA98"/>
<gene>
    <name evidence="1" type="ORF">IX39_12365</name>
</gene>
<evidence type="ECO:0000313" key="1">
    <source>
        <dbReference type="EMBL" id="KFF01362.1"/>
    </source>
</evidence>
<evidence type="ECO:0000313" key="2">
    <source>
        <dbReference type="Proteomes" id="UP000028713"/>
    </source>
</evidence>
<dbReference type="EMBL" id="JPRP01000001">
    <property type="protein sequence ID" value="KFF01362.1"/>
    <property type="molecule type" value="Genomic_DNA"/>
</dbReference>
<comment type="caution">
    <text evidence="1">The sequence shown here is derived from an EMBL/GenBank/DDBJ whole genome shotgun (WGS) entry which is preliminary data.</text>
</comment>
<name>A0A085ZA98_9FLAO</name>
<keyword evidence="2" id="KW-1185">Reference proteome</keyword>
<reference evidence="1 2" key="1">
    <citation type="submission" date="2014-07" db="EMBL/GenBank/DDBJ databases">
        <title>Genome of Chryseobacterium formosense LMG 24722.</title>
        <authorList>
            <person name="Pipes S.E."/>
            <person name="Stropko S.J."/>
            <person name="Newman J.D."/>
        </authorList>
    </citation>
    <scope>NUCLEOTIDE SEQUENCE [LARGE SCALE GENOMIC DNA]</scope>
    <source>
        <strain evidence="1 2">LMG 24722</strain>
    </source>
</reference>
<protein>
    <submittedName>
        <fullName evidence="1">Uncharacterized protein</fullName>
    </submittedName>
</protein>
<sequence length="63" mass="7472">MLCLGFKINWLRKSGSKNAIPPWGRKRIFAENGATPFQKHCRAWLLYVFEKRLLEFKIEDCTN</sequence>
<proteinExistence type="predicted"/>
<organism evidence="1 2">
    <name type="scientific">Chryseobacterium formosense</name>
    <dbReference type="NCBI Taxonomy" id="236814"/>
    <lineage>
        <taxon>Bacteria</taxon>
        <taxon>Pseudomonadati</taxon>
        <taxon>Bacteroidota</taxon>
        <taxon>Flavobacteriia</taxon>
        <taxon>Flavobacteriales</taxon>
        <taxon>Weeksellaceae</taxon>
        <taxon>Chryseobacterium group</taxon>
        <taxon>Chryseobacterium</taxon>
    </lineage>
</organism>
<dbReference type="Proteomes" id="UP000028713">
    <property type="component" value="Unassembled WGS sequence"/>
</dbReference>
<accession>A0A085ZA98</accession>